<accession>A0ABU5H012</accession>
<dbReference type="NCBIfam" id="TIGR04534">
    <property type="entry name" value="ELWxxDGT_rpt"/>
    <property type="match status" value="3"/>
</dbReference>
<reference evidence="2 3" key="1">
    <citation type="submission" date="2023-12" db="EMBL/GenBank/DDBJ databases">
        <title>the genome sequence of Hyalangium sp. s54d21.</title>
        <authorList>
            <person name="Zhang X."/>
        </authorList>
    </citation>
    <scope>NUCLEOTIDE SEQUENCE [LARGE SCALE GENOMIC DNA]</scope>
    <source>
        <strain evidence="3">s54d21</strain>
    </source>
</reference>
<name>A0ABU5H012_9BACT</name>
<comment type="caution">
    <text evidence="2">The sequence shown here is derived from an EMBL/GenBank/DDBJ whole genome shotgun (WGS) entry which is preliminary data.</text>
</comment>
<gene>
    <name evidence="2" type="ORF">SYV04_10260</name>
</gene>
<dbReference type="RefSeq" id="WP_321545499.1">
    <property type="nucleotide sequence ID" value="NZ_JAXIVS010000003.1"/>
</dbReference>
<dbReference type="InterPro" id="IPR030916">
    <property type="entry name" value="ELWxxDGT_rpt"/>
</dbReference>
<dbReference type="Proteomes" id="UP001291309">
    <property type="component" value="Unassembled WGS sequence"/>
</dbReference>
<proteinExistence type="predicted"/>
<dbReference type="EMBL" id="JAXIVS010000003">
    <property type="protein sequence ID" value="MDY7226774.1"/>
    <property type="molecule type" value="Genomic_DNA"/>
</dbReference>
<protein>
    <submittedName>
        <fullName evidence="2">ELWxxDGT repeat protein</fullName>
    </submittedName>
</protein>
<evidence type="ECO:0000256" key="1">
    <source>
        <dbReference type="SAM" id="MobiDB-lite"/>
    </source>
</evidence>
<organism evidence="2 3">
    <name type="scientific">Hyalangium rubrum</name>
    <dbReference type="NCBI Taxonomy" id="3103134"/>
    <lineage>
        <taxon>Bacteria</taxon>
        <taxon>Pseudomonadati</taxon>
        <taxon>Myxococcota</taxon>
        <taxon>Myxococcia</taxon>
        <taxon>Myxococcales</taxon>
        <taxon>Cystobacterineae</taxon>
        <taxon>Archangiaceae</taxon>
        <taxon>Hyalangium</taxon>
    </lineage>
</organism>
<evidence type="ECO:0000313" key="3">
    <source>
        <dbReference type="Proteomes" id="UP001291309"/>
    </source>
</evidence>
<evidence type="ECO:0000313" key="2">
    <source>
        <dbReference type="EMBL" id="MDY7226774.1"/>
    </source>
</evidence>
<keyword evidence="3" id="KW-1185">Reference proteome</keyword>
<feature type="region of interest" description="Disordered" evidence="1">
    <location>
        <begin position="1"/>
        <end position="29"/>
    </location>
</feature>
<sequence>MASQDTLPLSEVAEEPAAEPRNVRLPGARSVPGTARRVKAIFAPSDMPAWMAESPESLVAFRGKLYFAVNRGLGRQSQELWMSDGTETGTLAVKTFAPHLSPFGTWNSVGELTVAGDRLFFQVGDATHGRELWASDGTSAGTLRVKDISPGAEDSFLSGFTATGSTLLFFRYIPATQTEAERNELWRSDGTEAGTVLVRDLGPEFSVSSMRALVGNTLFFVGSDNAHGSELWKSDGTEAGTVRVRDIQPGPDSAYPYELRAVGQHVFFTAEDASHGRELWKSDGTEAGTVLVEDLNPGPENGGQRLLGAVGGYLYFTTPAPAEQALRLSRLKLDGATQSKLVKTIPNPYAGQPDADPYITTYAVTGEKLFFGMAISTPGPAPRDVQLWGTDGTAVGTRLLVRPLSLSDEFQSSLFAVEDFILFSALGPGSEGLELWMSDGAAESRPLQDISPGASSSYPTGFTRVGDSVFFVANDDTDANQLWVLPVRRLEQRAELRPVGAQ</sequence>